<dbReference type="PANTHER" id="PTHR30203">
    <property type="entry name" value="OUTER MEMBRANE CATION EFFLUX PROTEIN"/>
    <property type="match status" value="1"/>
</dbReference>
<organism evidence="3 4">
    <name type="scientific">Roseovarius pacificus</name>
    <dbReference type="NCBI Taxonomy" id="337701"/>
    <lineage>
        <taxon>Bacteria</taxon>
        <taxon>Pseudomonadati</taxon>
        <taxon>Pseudomonadota</taxon>
        <taxon>Alphaproteobacteria</taxon>
        <taxon>Rhodobacterales</taxon>
        <taxon>Roseobacteraceae</taxon>
        <taxon>Roseovarius</taxon>
    </lineage>
</organism>
<dbReference type="Proteomes" id="UP000183974">
    <property type="component" value="Unassembled WGS sequence"/>
</dbReference>
<evidence type="ECO:0000313" key="4">
    <source>
        <dbReference type="Proteomes" id="UP000183974"/>
    </source>
</evidence>
<comment type="similarity">
    <text evidence="1 2">Belongs to the outer membrane factor (OMF) (TC 1.B.17) family.</text>
</comment>
<sequence length="469" mass="50639">MRILYCACAGLILSACTVGPTYQSPEMDLPDRYSLLAPVSKASRADLHWWLDFNDPVLTRLVDTGMQDNLSVAEARERVREAEAVLRRDSVPVTGDLTASARSNSNSPDTASGELKANFGLAGRTQWASRAAQQRLEAAQLGETEARRLLLSELGTAYVQMRFLQRSLETRQQDLASRRRTLRDMRTMLDAGAATQLDVLRARALVSETQTEVPDIQAGIVAERNRISTLLGQPVGQLGVDLGYPGSQPLPRGAGDVSVPADLLRARPDIRMAERRYAAAVSDLGVAEASRYPSLNLSGLVTAPLKSGSWNESILAGLTMPVFTQPALAASADAAESRAQQAYLQWRQNVLTAVEEVENALARLQAARDAVGSTRELVSLNQRSLDLSRRLISEGGDATVLDVIDRERSLSSARARQAGALRDLSLAYIDLRVALGIGHEEMIRDRLSADAGQVSRAAVATAAMGVLAE</sequence>
<evidence type="ECO:0000313" key="3">
    <source>
        <dbReference type="EMBL" id="SHM30054.1"/>
    </source>
</evidence>
<keyword evidence="2" id="KW-0564">Palmitate</keyword>
<dbReference type="InterPro" id="IPR003423">
    <property type="entry name" value="OMP_efflux"/>
</dbReference>
<gene>
    <name evidence="3" type="ORF">SAMN05444398_11338</name>
</gene>
<protein>
    <submittedName>
        <fullName evidence="3">Outer membrane protein, multidrug efflux system</fullName>
    </submittedName>
</protein>
<dbReference type="GO" id="GO:0005886">
    <property type="term" value="C:plasma membrane"/>
    <property type="evidence" value="ECO:0007669"/>
    <property type="project" value="UniProtKB-SubCell"/>
</dbReference>
<keyword evidence="2" id="KW-0449">Lipoprotein</keyword>
<dbReference type="AlphaFoldDB" id="A0A1M7HNJ8"/>
<name>A0A1M7HNJ8_9RHOB</name>
<keyword evidence="2" id="KW-0472">Membrane</keyword>
<dbReference type="NCBIfam" id="TIGR01845">
    <property type="entry name" value="outer_NodT"/>
    <property type="match status" value="1"/>
</dbReference>
<reference evidence="3 4" key="1">
    <citation type="submission" date="2016-11" db="EMBL/GenBank/DDBJ databases">
        <authorList>
            <person name="Jaros S."/>
            <person name="Januszkiewicz K."/>
            <person name="Wedrychowicz H."/>
        </authorList>
    </citation>
    <scope>NUCLEOTIDE SEQUENCE [LARGE SCALE GENOMIC DNA]</scope>
    <source>
        <strain evidence="3 4">DSM 29589</strain>
    </source>
</reference>
<evidence type="ECO:0000256" key="2">
    <source>
        <dbReference type="RuleBase" id="RU362097"/>
    </source>
</evidence>
<dbReference type="RefSeq" id="WP_073036463.1">
    <property type="nucleotide sequence ID" value="NZ_BMLR01000013.1"/>
</dbReference>
<dbReference type="Gene3D" id="2.20.200.10">
    <property type="entry name" value="Outer membrane efflux proteins (OEP)"/>
    <property type="match status" value="1"/>
</dbReference>
<dbReference type="EMBL" id="FRBR01000013">
    <property type="protein sequence ID" value="SHM30054.1"/>
    <property type="molecule type" value="Genomic_DNA"/>
</dbReference>
<keyword evidence="2" id="KW-1134">Transmembrane beta strand</keyword>
<dbReference type="PROSITE" id="PS51257">
    <property type="entry name" value="PROKAR_LIPOPROTEIN"/>
    <property type="match status" value="1"/>
</dbReference>
<keyword evidence="2" id="KW-0812">Transmembrane</keyword>
<dbReference type="STRING" id="337701.SAMN05444398_11338"/>
<accession>A0A1M7HNJ8</accession>
<proteinExistence type="inferred from homology"/>
<dbReference type="Pfam" id="PF02321">
    <property type="entry name" value="OEP"/>
    <property type="match status" value="2"/>
</dbReference>
<evidence type="ECO:0000256" key="1">
    <source>
        <dbReference type="ARBA" id="ARBA00007613"/>
    </source>
</evidence>
<dbReference type="InterPro" id="IPR010131">
    <property type="entry name" value="MdtP/NodT-like"/>
</dbReference>
<dbReference type="Gene3D" id="1.20.1600.10">
    <property type="entry name" value="Outer membrane efflux proteins (OEP)"/>
    <property type="match status" value="1"/>
</dbReference>
<dbReference type="GO" id="GO:0015562">
    <property type="term" value="F:efflux transmembrane transporter activity"/>
    <property type="evidence" value="ECO:0007669"/>
    <property type="project" value="InterPro"/>
</dbReference>
<dbReference type="OrthoDB" id="7181739at2"/>
<comment type="subcellular location">
    <subcellularLocation>
        <location evidence="2">Cell membrane</location>
        <topology evidence="2">Lipid-anchor</topology>
    </subcellularLocation>
</comment>
<keyword evidence="4" id="KW-1185">Reference proteome</keyword>
<dbReference type="SUPFAM" id="SSF56954">
    <property type="entry name" value="Outer membrane efflux proteins (OEP)"/>
    <property type="match status" value="1"/>
</dbReference>